<keyword evidence="2" id="KW-1185">Reference proteome</keyword>
<gene>
    <name evidence="1" type="primary">Acey_s0280.g1214</name>
    <name evidence="1" type="ORF">Y032_0280g1214</name>
</gene>
<organism evidence="1 2">
    <name type="scientific">Ancylostoma ceylanicum</name>
    <dbReference type="NCBI Taxonomy" id="53326"/>
    <lineage>
        <taxon>Eukaryota</taxon>
        <taxon>Metazoa</taxon>
        <taxon>Ecdysozoa</taxon>
        <taxon>Nematoda</taxon>
        <taxon>Chromadorea</taxon>
        <taxon>Rhabditida</taxon>
        <taxon>Rhabditina</taxon>
        <taxon>Rhabditomorpha</taxon>
        <taxon>Strongyloidea</taxon>
        <taxon>Ancylostomatidae</taxon>
        <taxon>Ancylostomatinae</taxon>
        <taxon>Ancylostoma</taxon>
    </lineage>
</organism>
<proteinExistence type="predicted"/>
<dbReference type="EMBL" id="JARK01001616">
    <property type="protein sequence ID" value="EYB86354.1"/>
    <property type="molecule type" value="Genomic_DNA"/>
</dbReference>
<sequence>MVTNQCTANSRIAKSKFLEEPDLSRLNYIVELSRKSFRLVLANSSDLRIRSASSSSWQSDCLHIHAFL</sequence>
<dbReference type="AlphaFoldDB" id="A0A016S7W7"/>
<reference evidence="2" key="1">
    <citation type="journal article" date="2015" name="Nat. Genet.">
        <title>The genome and transcriptome of the zoonotic hookworm Ancylostoma ceylanicum identify infection-specific gene families.</title>
        <authorList>
            <person name="Schwarz E.M."/>
            <person name="Hu Y."/>
            <person name="Antoshechkin I."/>
            <person name="Miller M.M."/>
            <person name="Sternberg P.W."/>
            <person name="Aroian R.V."/>
        </authorList>
    </citation>
    <scope>NUCLEOTIDE SEQUENCE</scope>
    <source>
        <strain evidence="2">HY135</strain>
    </source>
</reference>
<dbReference type="Proteomes" id="UP000024635">
    <property type="component" value="Unassembled WGS sequence"/>
</dbReference>
<accession>A0A016S7W7</accession>
<name>A0A016S7W7_9BILA</name>
<evidence type="ECO:0000313" key="2">
    <source>
        <dbReference type="Proteomes" id="UP000024635"/>
    </source>
</evidence>
<comment type="caution">
    <text evidence="1">The sequence shown here is derived from an EMBL/GenBank/DDBJ whole genome shotgun (WGS) entry which is preliminary data.</text>
</comment>
<evidence type="ECO:0000313" key="1">
    <source>
        <dbReference type="EMBL" id="EYB86354.1"/>
    </source>
</evidence>
<protein>
    <submittedName>
        <fullName evidence="1">Uncharacterized protein</fullName>
    </submittedName>
</protein>